<dbReference type="Pfam" id="PF01467">
    <property type="entry name" value="CTP_transf_like"/>
    <property type="match status" value="1"/>
</dbReference>
<name>A0A438CSN1_VITVI</name>
<reference evidence="2 3" key="1">
    <citation type="journal article" date="2018" name="PLoS Genet.">
        <title>Population sequencing reveals clonal diversity and ancestral inbreeding in the grapevine cultivar Chardonnay.</title>
        <authorList>
            <person name="Roach M.J."/>
            <person name="Johnson D.L."/>
            <person name="Bohlmann J."/>
            <person name="van Vuuren H.J."/>
            <person name="Jones S.J."/>
            <person name="Pretorius I.S."/>
            <person name="Schmidt S.A."/>
            <person name="Borneman A.R."/>
        </authorList>
    </citation>
    <scope>NUCLEOTIDE SEQUENCE [LARGE SCALE GENOMIC DNA]</scope>
    <source>
        <strain evidence="3">cv. Chardonnay</strain>
        <tissue evidence="2">Leaf</tissue>
    </source>
</reference>
<dbReference type="InterPro" id="IPR014729">
    <property type="entry name" value="Rossmann-like_a/b/a_fold"/>
</dbReference>
<dbReference type="SUPFAM" id="SSF52374">
    <property type="entry name" value="Nucleotidylyl transferase"/>
    <property type="match status" value="1"/>
</dbReference>
<evidence type="ECO:0000259" key="1">
    <source>
        <dbReference type="Pfam" id="PF01467"/>
    </source>
</evidence>
<evidence type="ECO:0000313" key="3">
    <source>
        <dbReference type="Proteomes" id="UP000288805"/>
    </source>
</evidence>
<dbReference type="InterPro" id="IPR004821">
    <property type="entry name" value="Cyt_trans-like"/>
</dbReference>
<dbReference type="AlphaFoldDB" id="A0A438CSN1"/>
<proteinExistence type="predicted"/>
<dbReference type="Proteomes" id="UP000288805">
    <property type="component" value="Unassembled WGS sequence"/>
</dbReference>
<keyword evidence="2" id="KW-0808">Transferase</keyword>
<keyword evidence="2" id="KW-0548">Nucleotidyltransferase</keyword>
<protein>
    <submittedName>
        <fullName evidence="2">Phosphopantetheine adenylyltransferase</fullName>
    </submittedName>
</protein>
<organism evidence="2 3">
    <name type="scientific">Vitis vinifera</name>
    <name type="common">Grape</name>
    <dbReference type="NCBI Taxonomy" id="29760"/>
    <lineage>
        <taxon>Eukaryota</taxon>
        <taxon>Viridiplantae</taxon>
        <taxon>Streptophyta</taxon>
        <taxon>Embryophyta</taxon>
        <taxon>Tracheophyta</taxon>
        <taxon>Spermatophyta</taxon>
        <taxon>Magnoliopsida</taxon>
        <taxon>eudicotyledons</taxon>
        <taxon>Gunneridae</taxon>
        <taxon>Pentapetalae</taxon>
        <taxon>rosids</taxon>
        <taxon>Vitales</taxon>
        <taxon>Vitaceae</taxon>
        <taxon>Viteae</taxon>
        <taxon>Vitis</taxon>
    </lineage>
</organism>
<sequence>MAIVKDSVAYSNISPPNSHGAVVLGGTFDRLHDGHRLFLKASAEVARDCIVIGVSDGPMLSKKQSRPVSSREKTMVNMAMIGASSDNVLKESADTCEGKMSYLDGSICEPGENDPFECFQAQINKEKSYDFLVGLNRDLDEVQRRILGIKPLHAIEEIFVEVYCEEARKRVMLGTPKTPNVPVDNFALVACRLDASHGDARNTCKNDNLWCDHC</sequence>
<feature type="domain" description="Cytidyltransferase-like" evidence="1">
    <location>
        <begin position="23"/>
        <end position="106"/>
    </location>
</feature>
<dbReference type="Gene3D" id="3.40.50.620">
    <property type="entry name" value="HUPs"/>
    <property type="match status" value="1"/>
</dbReference>
<dbReference type="GO" id="GO:0016779">
    <property type="term" value="F:nucleotidyltransferase activity"/>
    <property type="evidence" value="ECO:0007669"/>
    <property type="project" value="UniProtKB-KW"/>
</dbReference>
<comment type="caution">
    <text evidence="2">The sequence shown here is derived from an EMBL/GenBank/DDBJ whole genome shotgun (WGS) entry which is preliminary data.</text>
</comment>
<gene>
    <name evidence="2" type="primary">COAD_0</name>
    <name evidence="2" type="ORF">CK203_109167</name>
</gene>
<dbReference type="EMBL" id="QGNW01002032">
    <property type="protein sequence ID" value="RVW26173.1"/>
    <property type="molecule type" value="Genomic_DNA"/>
</dbReference>
<accession>A0A438CSN1</accession>
<evidence type="ECO:0000313" key="2">
    <source>
        <dbReference type="EMBL" id="RVW26173.1"/>
    </source>
</evidence>